<keyword evidence="1" id="KW-1133">Transmembrane helix</keyword>
<protein>
    <submittedName>
        <fullName evidence="2">Uncharacterized protein</fullName>
    </submittedName>
</protein>
<dbReference type="RefSeq" id="WP_244728482.1">
    <property type="nucleotide sequence ID" value="NZ_JALIRP010000009.1"/>
</dbReference>
<evidence type="ECO:0000313" key="2">
    <source>
        <dbReference type="EMBL" id="MCJ8014161.1"/>
    </source>
</evidence>
<feature type="transmembrane region" description="Helical" evidence="1">
    <location>
        <begin position="116"/>
        <end position="136"/>
    </location>
</feature>
<reference evidence="2" key="1">
    <citation type="submission" date="2022-04" db="EMBL/GenBank/DDBJ databases">
        <title>Paenibacillus mangrovi sp. nov., a novel endophytic bacterium isolated from bark of Kandelia candel.</title>
        <authorList>
            <person name="Tuo L."/>
        </authorList>
    </citation>
    <scope>NUCLEOTIDE SEQUENCE</scope>
    <source>
        <strain evidence="2">KQZ6P-2</strain>
    </source>
</reference>
<feature type="transmembrane region" description="Helical" evidence="1">
    <location>
        <begin position="30"/>
        <end position="50"/>
    </location>
</feature>
<gene>
    <name evidence="2" type="ORF">MUG84_20830</name>
</gene>
<evidence type="ECO:0000313" key="3">
    <source>
        <dbReference type="Proteomes" id="UP001139347"/>
    </source>
</evidence>
<accession>A0A9X2B459</accession>
<name>A0A9X2B459_9BACL</name>
<dbReference type="Proteomes" id="UP001139347">
    <property type="component" value="Unassembled WGS sequence"/>
</dbReference>
<keyword evidence="1" id="KW-0472">Membrane</keyword>
<comment type="caution">
    <text evidence="2">The sequence shown here is derived from an EMBL/GenBank/DDBJ whole genome shotgun (WGS) entry which is preliminary data.</text>
</comment>
<keyword evidence="3" id="KW-1185">Reference proteome</keyword>
<feature type="transmembrane region" description="Helical" evidence="1">
    <location>
        <begin position="56"/>
        <end position="76"/>
    </location>
</feature>
<sequence>MVREKDNIDVQGALTEIKRLEREVRLRGHWIGWLWFMMGVVIAAFGVLAPPVTTGWLQYVVTLAVPVLGIFALFFAARQQVVSRVNQWIQYPVTWIFCGFVLVDVIFRLSMHPDHLSIWVVILGVLPAIPCWYAAWRVWRS</sequence>
<proteinExistence type="predicted"/>
<keyword evidence="1" id="KW-0812">Transmembrane</keyword>
<dbReference type="AlphaFoldDB" id="A0A9X2B459"/>
<evidence type="ECO:0000256" key="1">
    <source>
        <dbReference type="SAM" id="Phobius"/>
    </source>
</evidence>
<dbReference type="EMBL" id="JALIRP010000009">
    <property type="protein sequence ID" value="MCJ8014161.1"/>
    <property type="molecule type" value="Genomic_DNA"/>
</dbReference>
<organism evidence="2 3">
    <name type="scientific">Paenibacillus mangrovi</name>
    <dbReference type="NCBI Taxonomy" id="2931978"/>
    <lineage>
        <taxon>Bacteria</taxon>
        <taxon>Bacillati</taxon>
        <taxon>Bacillota</taxon>
        <taxon>Bacilli</taxon>
        <taxon>Bacillales</taxon>
        <taxon>Paenibacillaceae</taxon>
        <taxon>Paenibacillus</taxon>
    </lineage>
</organism>
<feature type="transmembrane region" description="Helical" evidence="1">
    <location>
        <begin position="88"/>
        <end position="110"/>
    </location>
</feature>